<comment type="caution">
    <text evidence="2">The sequence shown here is derived from an EMBL/GenBank/DDBJ whole genome shotgun (WGS) entry which is preliminary data.</text>
</comment>
<feature type="signal peptide" evidence="1">
    <location>
        <begin position="1"/>
        <end position="18"/>
    </location>
</feature>
<accession>A0ABU9TVM6</accession>
<name>A0ABU9TVM6_9GAMM</name>
<protein>
    <submittedName>
        <fullName evidence="2">Uncharacterized protein</fullName>
    </submittedName>
</protein>
<gene>
    <name evidence="2" type="ORF">WNY58_15355</name>
</gene>
<feature type="chain" id="PRO_5046592203" evidence="1">
    <location>
        <begin position="19"/>
        <end position="312"/>
    </location>
</feature>
<dbReference type="Proteomes" id="UP001449225">
    <property type="component" value="Unassembled WGS sequence"/>
</dbReference>
<sequence length="312" mass="35052">MKYKLITILSLVNLHCFADTNTYTGSGVVIQGEANVTNQTLFSCEHGRSRMSPVGTKSSYQKQYTVPAEVLYEEKYFAADLYNECAEITPSALSDVQISNVPIVEIDSNGEVITGYIFADNYFELYVNGKLVGVDSVPFTPFNSNIVRFKVSKPYDIAVKVVDWEEHSGLGSENNRGKRFHPGDGGFIASFSNGTVSNENWHAQTFYTSPVYDLSCLNEVGSQRLSSECSTEGKDDSIHAHSLHWDIPENWKTSREYLNWPKATVFTESVIGVNNKKAYMNFREKFSGKGARFIWSSNVVLDNLVLLRHRVE</sequence>
<proteinExistence type="predicted"/>
<evidence type="ECO:0000313" key="2">
    <source>
        <dbReference type="EMBL" id="MEM5537764.1"/>
    </source>
</evidence>
<organism evidence="2 3">
    <name type="scientific">Neptuniibacter pectenicola</name>
    <dbReference type="NCBI Taxonomy" id="1806669"/>
    <lineage>
        <taxon>Bacteria</taxon>
        <taxon>Pseudomonadati</taxon>
        <taxon>Pseudomonadota</taxon>
        <taxon>Gammaproteobacteria</taxon>
        <taxon>Oceanospirillales</taxon>
        <taxon>Oceanospirillaceae</taxon>
        <taxon>Neptuniibacter</taxon>
    </lineage>
</organism>
<evidence type="ECO:0000256" key="1">
    <source>
        <dbReference type="SAM" id="SignalP"/>
    </source>
</evidence>
<evidence type="ECO:0000313" key="3">
    <source>
        <dbReference type="Proteomes" id="UP001449225"/>
    </source>
</evidence>
<dbReference type="RefSeq" id="WP_342854978.1">
    <property type="nucleotide sequence ID" value="NZ_JBBMRA010000019.1"/>
</dbReference>
<dbReference type="Gene3D" id="2.60.120.260">
    <property type="entry name" value="Galactose-binding domain-like"/>
    <property type="match status" value="1"/>
</dbReference>
<dbReference type="EMBL" id="JBBMRA010000019">
    <property type="protein sequence ID" value="MEM5537764.1"/>
    <property type="molecule type" value="Genomic_DNA"/>
</dbReference>
<keyword evidence="1" id="KW-0732">Signal</keyword>
<keyword evidence="3" id="KW-1185">Reference proteome</keyword>
<reference evidence="2 3" key="1">
    <citation type="submission" date="2024-03" db="EMBL/GenBank/DDBJ databases">
        <title>Community enrichment and isolation of bacterial strains for fucoidan degradation.</title>
        <authorList>
            <person name="Sichert A."/>
        </authorList>
    </citation>
    <scope>NUCLEOTIDE SEQUENCE [LARGE SCALE GENOMIC DNA]</scope>
    <source>
        <strain evidence="2 3">AS76</strain>
    </source>
</reference>